<evidence type="ECO:0000313" key="6">
    <source>
        <dbReference type="Proteomes" id="UP000019116"/>
    </source>
</evidence>
<dbReference type="GO" id="GO:0003729">
    <property type="term" value="F:mRNA binding"/>
    <property type="evidence" value="ECO:0000318"/>
    <property type="project" value="GO_Central"/>
</dbReference>
<dbReference type="OrthoDB" id="442947at2759"/>
<dbReference type="PaxDb" id="4565-Traes_1DL_563E64A4E.1"/>
<dbReference type="Gramene" id="TraesCS1D03G0336300.1">
    <property type="protein sequence ID" value="TraesCS1D03G0336300.1.CDS"/>
    <property type="gene ID" value="TraesCS1D03G0336300"/>
</dbReference>
<name>A0A3B5ZT39_WHEAT</name>
<evidence type="ECO:0000313" key="5">
    <source>
        <dbReference type="EnsemblPlants" id="TraesCS1D02G134700.1"/>
    </source>
</evidence>
<feature type="domain" description="K Homology" evidence="4">
    <location>
        <begin position="482"/>
        <end position="551"/>
    </location>
</feature>
<dbReference type="STRING" id="4565.A0A3B5ZT39"/>
<proteinExistence type="predicted"/>
<dbReference type="InterPro" id="IPR036612">
    <property type="entry name" value="KH_dom_type_1_sf"/>
</dbReference>
<dbReference type="SMART" id="SM00322">
    <property type="entry name" value="KH"/>
    <property type="match status" value="3"/>
</dbReference>
<dbReference type="GO" id="GO:0005634">
    <property type="term" value="C:nucleus"/>
    <property type="evidence" value="ECO:0000318"/>
    <property type="project" value="GO_Central"/>
</dbReference>
<evidence type="ECO:0000256" key="2">
    <source>
        <dbReference type="PROSITE-ProRule" id="PRU00117"/>
    </source>
</evidence>
<feature type="compositionally biased region" description="Polar residues" evidence="3">
    <location>
        <begin position="408"/>
        <end position="417"/>
    </location>
</feature>
<evidence type="ECO:0000256" key="3">
    <source>
        <dbReference type="SAM" id="MobiDB-lite"/>
    </source>
</evidence>
<dbReference type="SUPFAM" id="SSF54791">
    <property type="entry name" value="Eukaryotic type KH-domain (KH-domain type I)"/>
    <property type="match status" value="3"/>
</dbReference>
<dbReference type="SMR" id="A0A3B5ZT39"/>
<keyword evidence="2" id="KW-0694">RNA-binding</keyword>
<feature type="domain" description="K Homology" evidence="4">
    <location>
        <begin position="64"/>
        <end position="137"/>
    </location>
</feature>
<dbReference type="InterPro" id="IPR004087">
    <property type="entry name" value="KH_dom"/>
</dbReference>
<evidence type="ECO:0000259" key="4">
    <source>
        <dbReference type="SMART" id="SM00322"/>
    </source>
</evidence>
<dbReference type="AlphaFoldDB" id="A0A3B5ZT39"/>
<dbReference type="Gramene" id="TraesCLE_scaffold_034450_01G000100.1">
    <property type="protein sequence ID" value="TraesCLE_scaffold_034450_01G000100.1"/>
    <property type="gene ID" value="TraesCLE_scaffold_034450_01G000100"/>
</dbReference>
<accession>A0A3B5ZT39</accession>
<sequence length="600" mass="66357">MLQCLVEMTEMQRNSTERWVTQMVRKSHKEALRTVTGQDITDDVGPGDDTTCSAGENRYPDWPGTTVFRMLISATKLGLIIGYKGERVRRLCEETKACIRILGGHLAGAERAVIIFAKEQPDELIPPAMDALLRVFQHIIYDDGLNMGSDSTVVARILIPSEQAVSLIGEQGLMIYSIEEASKTNIYVLDCDLPPVALEEDRIVEIWGQPARVRKALELVASHLRKYLVDRSVIPLFDPHVPLSMLHVEMPQCHYSDHPEGMPPLYYSDHPEGRLEAVSPLCHSDDHQREPQWTETYYTRCRNPVEVPTSFGRYRSVTPPHHGISAYGQETSSPPKGTYLSAPIELGSHHNLTAYELLRATSPIGASATVERIRSLISVHGHQAHPLRKTCQSATMGKRPHLGISLYGSKSHTSRVSPSAAADLPTPRGMSEYELQASQSLRMYPPATVENLLHCRVSACGPEAPLHVPVRPLTSKSPAITAQVTEKMQVPIIYAEAVIGPTGARIDYIRRASRSSILINDLEEDAMSIEINGSSATDVQTAEQLIKNFMAEAAAASPGHKFDSIPSYLPAPRSPQPDILRTSYIEKESGVAEQRLQTIY</sequence>
<dbReference type="InterPro" id="IPR004088">
    <property type="entry name" value="KH_dom_type_1"/>
</dbReference>
<dbReference type="EnsemblPlants" id="TraesCS1D02G134700.1">
    <property type="protein sequence ID" value="TraesCS1D02G134700.1"/>
    <property type="gene ID" value="TraesCS1D02G134700"/>
</dbReference>
<feature type="domain" description="K Homology" evidence="4">
    <location>
        <begin position="151"/>
        <end position="225"/>
    </location>
</feature>
<dbReference type="Gramene" id="TraesCS1D02G134700.1">
    <property type="protein sequence ID" value="TraesCS1D02G134700.1"/>
    <property type="gene ID" value="TraesCS1D02G134700"/>
</dbReference>
<dbReference type="Gene3D" id="3.30.1370.10">
    <property type="entry name" value="K Homology domain, type 1"/>
    <property type="match status" value="3"/>
</dbReference>
<reference evidence="5" key="2">
    <citation type="submission" date="2018-10" db="UniProtKB">
        <authorList>
            <consortium name="EnsemblPlants"/>
        </authorList>
    </citation>
    <scope>IDENTIFICATION</scope>
</reference>
<keyword evidence="1" id="KW-0677">Repeat</keyword>
<feature type="region of interest" description="Disordered" evidence="3">
    <location>
        <begin position="408"/>
        <end position="427"/>
    </location>
</feature>
<dbReference type="OMA" id="VEMTEMQ"/>
<dbReference type="Proteomes" id="UP000019116">
    <property type="component" value="Chromosome 1D"/>
</dbReference>
<organism evidence="5">
    <name type="scientific">Triticum aestivum</name>
    <name type="common">Wheat</name>
    <dbReference type="NCBI Taxonomy" id="4565"/>
    <lineage>
        <taxon>Eukaryota</taxon>
        <taxon>Viridiplantae</taxon>
        <taxon>Streptophyta</taxon>
        <taxon>Embryophyta</taxon>
        <taxon>Tracheophyta</taxon>
        <taxon>Spermatophyta</taxon>
        <taxon>Magnoliopsida</taxon>
        <taxon>Liliopsida</taxon>
        <taxon>Poales</taxon>
        <taxon>Poaceae</taxon>
        <taxon>BOP clade</taxon>
        <taxon>Pooideae</taxon>
        <taxon>Triticodae</taxon>
        <taxon>Triticeae</taxon>
        <taxon>Triticinae</taxon>
        <taxon>Triticum</taxon>
    </lineage>
</organism>
<keyword evidence="6" id="KW-1185">Reference proteome</keyword>
<reference evidence="5" key="1">
    <citation type="submission" date="2018-08" db="EMBL/GenBank/DDBJ databases">
        <authorList>
            <person name="Rossello M."/>
        </authorList>
    </citation>
    <scope>NUCLEOTIDE SEQUENCE [LARGE SCALE GENOMIC DNA]</scope>
    <source>
        <strain evidence="5">cv. Chinese Spring</strain>
    </source>
</reference>
<dbReference type="Gramene" id="TraesCAD_scaffold_033942_01G000100.1">
    <property type="protein sequence ID" value="TraesCAD_scaffold_033942_01G000100.1"/>
    <property type="gene ID" value="TraesCAD_scaffold_033942_01G000100"/>
</dbReference>
<dbReference type="Gramene" id="TraesROB_scaffold_051828_01G000100.1">
    <property type="protein sequence ID" value="TraesROB_scaffold_051828_01G000100.1"/>
    <property type="gene ID" value="TraesROB_scaffold_051828_01G000100"/>
</dbReference>
<dbReference type="PROSITE" id="PS50084">
    <property type="entry name" value="KH_TYPE_1"/>
    <property type="match status" value="3"/>
</dbReference>
<dbReference type="PANTHER" id="PTHR10288">
    <property type="entry name" value="KH DOMAIN CONTAINING RNA BINDING PROTEIN"/>
    <property type="match status" value="1"/>
</dbReference>
<dbReference type="Gramene" id="TraesWEE_scaffold_061858_01G000300.1">
    <property type="protein sequence ID" value="TraesWEE_scaffold_061858_01G000300.1"/>
    <property type="gene ID" value="TraesWEE_scaffold_061858_01G000300"/>
</dbReference>
<protein>
    <recommendedName>
        <fullName evidence="4">K Homology domain-containing protein</fullName>
    </recommendedName>
</protein>
<dbReference type="Pfam" id="PF00013">
    <property type="entry name" value="KH_1"/>
    <property type="match status" value="3"/>
</dbReference>
<evidence type="ECO:0000256" key="1">
    <source>
        <dbReference type="ARBA" id="ARBA00022737"/>
    </source>
</evidence>
<dbReference type="GO" id="GO:0005737">
    <property type="term" value="C:cytoplasm"/>
    <property type="evidence" value="ECO:0000318"/>
    <property type="project" value="GO_Central"/>
</dbReference>